<dbReference type="RefSeq" id="XP_024334189.1">
    <property type="nucleotide sequence ID" value="XM_024487147.1"/>
</dbReference>
<keyword evidence="1" id="KW-0732">Signal</keyword>
<protein>
    <recommendedName>
        <fullName evidence="4">Cyanovirin-N domain-containing protein</fullName>
    </recommendedName>
</protein>
<dbReference type="OrthoDB" id="2326748at2759"/>
<dbReference type="AlphaFoldDB" id="A0A1X6MLZ9"/>
<feature type="signal peptide" evidence="1">
    <location>
        <begin position="1"/>
        <end position="18"/>
    </location>
</feature>
<dbReference type="GeneID" id="36332096"/>
<dbReference type="EMBL" id="KZ110608">
    <property type="protein sequence ID" value="OSX57395.1"/>
    <property type="molecule type" value="Genomic_DNA"/>
</dbReference>
<reference evidence="2 3" key="1">
    <citation type="submission" date="2017-04" db="EMBL/GenBank/DDBJ databases">
        <title>Genome Sequence of the Model Brown-Rot Fungus Postia placenta SB12.</title>
        <authorList>
            <consortium name="DOE Joint Genome Institute"/>
            <person name="Gaskell J."/>
            <person name="Kersten P."/>
            <person name="Larrondo L.F."/>
            <person name="Canessa P."/>
            <person name="Martinez D."/>
            <person name="Hibbett D."/>
            <person name="Schmoll M."/>
            <person name="Kubicek C.P."/>
            <person name="Martinez A.T."/>
            <person name="Yadav J."/>
            <person name="Master E."/>
            <person name="Magnuson J.K."/>
            <person name="James T."/>
            <person name="Yaver D."/>
            <person name="Berka R."/>
            <person name="Labutti K."/>
            <person name="Lipzen A."/>
            <person name="Aerts A."/>
            <person name="Barry K."/>
            <person name="Henrissat B."/>
            <person name="Blanchette R."/>
            <person name="Grigoriev I."/>
            <person name="Cullen D."/>
        </authorList>
    </citation>
    <scope>NUCLEOTIDE SEQUENCE [LARGE SCALE GENOMIC DNA]</scope>
    <source>
        <strain evidence="2 3">MAD-698-R-SB12</strain>
    </source>
</reference>
<proteinExistence type="predicted"/>
<feature type="chain" id="PRO_5010859806" description="Cyanovirin-N domain-containing protein" evidence="1">
    <location>
        <begin position="19"/>
        <end position="122"/>
    </location>
</feature>
<dbReference type="Proteomes" id="UP000194127">
    <property type="component" value="Unassembled WGS sequence"/>
</dbReference>
<evidence type="ECO:0000313" key="3">
    <source>
        <dbReference type="Proteomes" id="UP000194127"/>
    </source>
</evidence>
<evidence type="ECO:0008006" key="4">
    <source>
        <dbReference type="Google" id="ProtNLM"/>
    </source>
</evidence>
<name>A0A1X6MLZ9_9APHY</name>
<evidence type="ECO:0000313" key="2">
    <source>
        <dbReference type="EMBL" id="OSX57395.1"/>
    </source>
</evidence>
<gene>
    <name evidence="2" type="ORF">POSPLADRAFT_1157225</name>
</gene>
<sequence length="122" mass="13157">MQFRAFAVIAVASALLSAANVGANPTVRIVDTTLAARSACDDADEIDIKFDIGLDGDTFATCKNVNWNTWEASSTPGDFNWCRTEWTRCSGTHRSGVCNRGSKFCEAARQYCAKLGGSFSCN</sequence>
<accession>A0A1X6MLZ9</accession>
<organism evidence="2 3">
    <name type="scientific">Postia placenta MAD-698-R-SB12</name>
    <dbReference type="NCBI Taxonomy" id="670580"/>
    <lineage>
        <taxon>Eukaryota</taxon>
        <taxon>Fungi</taxon>
        <taxon>Dikarya</taxon>
        <taxon>Basidiomycota</taxon>
        <taxon>Agaricomycotina</taxon>
        <taxon>Agaricomycetes</taxon>
        <taxon>Polyporales</taxon>
        <taxon>Adustoporiaceae</taxon>
        <taxon>Rhodonia</taxon>
    </lineage>
</organism>
<keyword evidence="3" id="KW-1185">Reference proteome</keyword>
<evidence type="ECO:0000256" key="1">
    <source>
        <dbReference type="SAM" id="SignalP"/>
    </source>
</evidence>